<comment type="caution">
    <text evidence="3">The sequence shown here is derived from an EMBL/GenBank/DDBJ whole genome shotgun (WGS) entry which is preliminary data.</text>
</comment>
<dbReference type="InterPro" id="IPR007484">
    <property type="entry name" value="Peptidase_M28"/>
</dbReference>
<evidence type="ECO:0000313" key="4">
    <source>
        <dbReference type="Proteomes" id="UP000588068"/>
    </source>
</evidence>
<dbReference type="GO" id="GO:0008235">
    <property type="term" value="F:metalloexopeptidase activity"/>
    <property type="evidence" value="ECO:0007669"/>
    <property type="project" value="InterPro"/>
</dbReference>
<evidence type="ECO:0000259" key="2">
    <source>
        <dbReference type="Pfam" id="PF04389"/>
    </source>
</evidence>
<dbReference type="SUPFAM" id="SSF52025">
    <property type="entry name" value="PA domain"/>
    <property type="match status" value="1"/>
</dbReference>
<dbReference type="CDD" id="cd04820">
    <property type="entry name" value="PA_M28_1_1"/>
    <property type="match status" value="1"/>
</dbReference>
<keyword evidence="1" id="KW-0732">Signal</keyword>
<dbReference type="Gene3D" id="3.50.30.30">
    <property type="match status" value="1"/>
</dbReference>
<dbReference type="PANTHER" id="PTHR12147:SF26">
    <property type="entry name" value="PEPTIDASE M28 DOMAIN-CONTAINING PROTEIN"/>
    <property type="match status" value="1"/>
</dbReference>
<dbReference type="GO" id="GO:0006508">
    <property type="term" value="P:proteolysis"/>
    <property type="evidence" value="ECO:0007669"/>
    <property type="project" value="InterPro"/>
</dbReference>
<gene>
    <name evidence="3" type="ORF">HNQ60_003380</name>
</gene>
<accession>A0A841HNZ7</accession>
<proteinExistence type="predicted"/>
<keyword evidence="4" id="KW-1185">Reference proteome</keyword>
<dbReference type="SUPFAM" id="SSF53187">
    <property type="entry name" value="Zn-dependent exopeptidases"/>
    <property type="match status" value="1"/>
</dbReference>
<feature type="domain" description="Peptidase M28" evidence="2">
    <location>
        <begin position="297"/>
        <end position="515"/>
    </location>
</feature>
<dbReference type="InterPro" id="IPR045175">
    <property type="entry name" value="M28_fam"/>
</dbReference>
<feature type="chain" id="PRO_5032960744" description="Peptidase M28 domain-containing protein" evidence="1">
    <location>
        <begin position="24"/>
        <end position="541"/>
    </location>
</feature>
<dbReference type="AlphaFoldDB" id="A0A841HNZ7"/>
<dbReference type="Proteomes" id="UP000588068">
    <property type="component" value="Unassembled WGS sequence"/>
</dbReference>
<feature type="signal peptide" evidence="1">
    <location>
        <begin position="1"/>
        <end position="23"/>
    </location>
</feature>
<sequence length="541" mass="58371">MPLKFAITGCVVAGVAFATVASAAEPWTLVRREAIRSHVEFLASDLLEGRAAASRGYDIAAAYVAAQFRQSDLAPAASAESYFQSVPLLEATPVLPGSSAQLVVDRDTHSFEYGTDYLPSADYLSASSTLTAPLTFAGFGIDAPELEHNDFANIDLKGRIAVIFTGAPARFPHTQRAYYSANATKFPKLIERGAVGVVTVASPQDDRLFPWERIVAMSWAPQMRWIDEESKPHEAYEELKLRFRFNQSAAARLFEGASKDFQTVLASADAGEAQGFDLPGLLTLSATTGLRRTESANVLAVATGSDPRLRNEYVVITAHLDHMGRGSAVNGDSIYNGAQDNALGTAILLEMARALDASGLKPRRSILFAAVTAEEKGLLGSDYLAHHPPAGTLVANINIDMPMLFAPTTDFVALGEQHSSLGDTARAAATAQGYKLSADPQPEQVSFVRSDQFSFIRKGVPSIVVNGGYKARDKRTDIAALRQDFLEHRYHQPSDDITTPIDYATAADLARINLRIALDAANAAPRPRWKNGDFFGQTFGN</sequence>
<dbReference type="InterPro" id="IPR046450">
    <property type="entry name" value="PA_dom_sf"/>
</dbReference>
<evidence type="ECO:0000313" key="3">
    <source>
        <dbReference type="EMBL" id="MBB6094493.1"/>
    </source>
</evidence>
<name>A0A841HNZ7_9GAMM</name>
<dbReference type="PANTHER" id="PTHR12147">
    <property type="entry name" value="METALLOPEPTIDASE M28 FAMILY MEMBER"/>
    <property type="match status" value="1"/>
</dbReference>
<dbReference type="Gene3D" id="3.40.630.10">
    <property type="entry name" value="Zn peptidases"/>
    <property type="match status" value="1"/>
</dbReference>
<dbReference type="RefSeq" id="WP_184333912.1">
    <property type="nucleotide sequence ID" value="NZ_JACHHZ010000004.1"/>
</dbReference>
<dbReference type="Pfam" id="PF04389">
    <property type="entry name" value="Peptidase_M28"/>
    <property type="match status" value="1"/>
</dbReference>
<protein>
    <recommendedName>
        <fullName evidence="2">Peptidase M28 domain-containing protein</fullName>
    </recommendedName>
</protein>
<reference evidence="3 4" key="1">
    <citation type="submission" date="2020-08" db="EMBL/GenBank/DDBJ databases">
        <title>Genomic Encyclopedia of Type Strains, Phase IV (KMG-IV): sequencing the most valuable type-strain genomes for metagenomic binning, comparative biology and taxonomic classification.</title>
        <authorList>
            <person name="Goeker M."/>
        </authorList>
    </citation>
    <scope>NUCLEOTIDE SEQUENCE [LARGE SCALE GENOMIC DNA]</scope>
    <source>
        <strain evidence="3 4">DSM 26723</strain>
    </source>
</reference>
<organism evidence="3 4">
    <name type="scientific">Povalibacter uvarum</name>
    <dbReference type="NCBI Taxonomy" id="732238"/>
    <lineage>
        <taxon>Bacteria</taxon>
        <taxon>Pseudomonadati</taxon>
        <taxon>Pseudomonadota</taxon>
        <taxon>Gammaproteobacteria</taxon>
        <taxon>Steroidobacterales</taxon>
        <taxon>Steroidobacteraceae</taxon>
        <taxon>Povalibacter</taxon>
    </lineage>
</organism>
<evidence type="ECO:0000256" key="1">
    <source>
        <dbReference type="SAM" id="SignalP"/>
    </source>
</evidence>
<dbReference type="EMBL" id="JACHHZ010000004">
    <property type="protein sequence ID" value="MBB6094493.1"/>
    <property type="molecule type" value="Genomic_DNA"/>
</dbReference>